<feature type="compositionally biased region" description="Basic and acidic residues" evidence="1">
    <location>
        <begin position="61"/>
        <end position="72"/>
    </location>
</feature>
<name>A0A8J2WVC8_9STRA</name>
<gene>
    <name evidence="2" type="ORF">PECAL_2P30060</name>
</gene>
<evidence type="ECO:0000313" key="2">
    <source>
        <dbReference type="EMBL" id="CAH0369862.1"/>
    </source>
</evidence>
<dbReference type="Proteomes" id="UP000789595">
    <property type="component" value="Unassembled WGS sequence"/>
</dbReference>
<feature type="non-terminal residue" evidence="2">
    <location>
        <position position="269"/>
    </location>
</feature>
<proteinExistence type="predicted"/>
<accession>A0A8J2WVC8</accession>
<dbReference type="EMBL" id="CAKKNE010000002">
    <property type="protein sequence ID" value="CAH0369862.1"/>
    <property type="molecule type" value="Genomic_DNA"/>
</dbReference>
<reference evidence="2" key="1">
    <citation type="submission" date="2021-11" db="EMBL/GenBank/DDBJ databases">
        <authorList>
            <consortium name="Genoscope - CEA"/>
            <person name="William W."/>
        </authorList>
    </citation>
    <scope>NUCLEOTIDE SEQUENCE</scope>
</reference>
<organism evidence="2 3">
    <name type="scientific">Pelagomonas calceolata</name>
    <dbReference type="NCBI Taxonomy" id="35677"/>
    <lineage>
        <taxon>Eukaryota</taxon>
        <taxon>Sar</taxon>
        <taxon>Stramenopiles</taxon>
        <taxon>Ochrophyta</taxon>
        <taxon>Pelagophyceae</taxon>
        <taxon>Pelagomonadales</taxon>
        <taxon>Pelagomonadaceae</taxon>
        <taxon>Pelagomonas</taxon>
    </lineage>
</organism>
<evidence type="ECO:0000256" key="1">
    <source>
        <dbReference type="SAM" id="MobiDB-lite"/>
    </source>
</evidence>
<comment type="caution">
    <text evidence="2">The sequence shown here is derived from an EMBL/GenBank/DDBJ whole genome shotgun (WGS) entry which is preliminary data.</text>
</comment>
<feature type="non-terminal residue" evidence="2">
    <location>
        <position position="1"/>
    </location>
</feature>
<sequence>KNTQVTLGEDVSQSFSHAVARPSALVATMSTMRPGTTRVASIDAARLTRVLSPTRSTTQAPEHRLTAGEARSKSKRSTWAPLLSVSSASTKSHGNLNLVTEKWQVRVVSSSHSRVFEVLMPRIRPDQPSTSRSRCHTFSNGSLVSTTWTHWPPRPRLSLRWTSPSLASRNCSVRVKRGADDGTAGPLFCGAGGAILMPGETTTLTEGLRATAGARTSAKAESRTMAVQAVPEGPRKQRPCDGCSGRCLWCLRRARNRTTLADSYVRAVL</sequence>
<evidence type="ECO:0000313" key="3">
    <source>
        <dbReference type="Proteomes" id="UP000789595"/>
    </source>
</evidence>
<feature type="region of interest" description="Disordered" evidence="1">
    <location>
        <begin position="53"/>
        <end position="73"/>
    </location>
</feature>
<dbReference type="AlphaFoldDB" id="A0A8J2WVC8"/>
<keyword evidence="3" id="KW-1185">Reference proteome</keyword>
<protein>
    <submittedName>
        <fullName evidence="2">Uncharacterized protein</fullName>
    </submittedName>
</protein>